<dbReference type="OrthoDB" id="18841at2759"/>
<dbReference type="EMBL" id="AJWJ01000353">
    <property type="protein sequence ID" value="KAF2071653.1"/>
    <property type="molecule type" value="Genomic_DNA"/>
</dbReference>
<dbReference type="InterPro" id="IPR011051">
    <property type="entry name" value="RmlC_Cupin_sf"/>
</dbReference>
<gene>
    <name evidence="2" type="ORF">CYY_007028</name>
</gene>
<reference evidence="2" key="1">
    <citation type="submission" date="2020-01" db="EMBL/GenBank/DDBJ databases">
        <title>Development of genomics and gene disruption for Polysphondylium violaceum indicates a role for the polyketide synthase stlB in stalk morphogenesis.</title>
        <authorList>
            <person name="Narita B."/>
            <person name="Kawabe Y."/>
            <person name="Kin K."/>
            <person name="Saito T."/>
            <person name="Gibbs R."/>
            <person name="Kuspa A."/>
            <person name="Muzny D."/>
            <person name="Queller D."/>
            <person name="Richards S."/>
            <person name="Strassman J."/>
            <person name="Sucgang R."/>
            <person name="Worley K."/>
            <person name="Schaap P."/>
        </authorList>
    </citation>
    <scope>NUCLEOTIDE SEQUENCE</scope>
    <source>
        <strain evidence="2">QSvi11</strain>
    </source>
</reference>
<comment type="caution">
    <text evidence="2">The sequence shown here is derived from an EMBL/GenBank/DDBJ whole genome shotgun (WGS) entry which is preliminary data.</text>
</comment>
<dbReference type="InterPro" id="IPR014710">
    <property type="entry name" value="RmlC-like_jellyroll"/>
</dbReference>
<dbReference type="Pfam" id="PF05962">
    <property type="entry name" value="HutD"/>
    <property type="match status" value="1"/>
</dbReference>
<organism evidence="2 3">
    <name type="scientific">Polysphondylium violaceum</name>
    <dbReference type="NCBI Taxonomy" id="133409"/>
    <lineage>
        <taxon>Eukaryota</taxon>
        <taxon>Amoebozoa</taxon>
        <taxon>Evosea</taxon>
        <taxon>Eumycetozoa</taxon>
        <taxon>Dictyostelia</taxon>
        <taxon>Dictyosteliales</taxon>
        <taxon>Dictyosteliaceae</taxon>
        <taxon>Polysphondylium</taxon>
    </lineage>
</organism>
<feature type="region of interest" description="Disordered" evidence="1">
    <location>
        <begin position="104"/>
        <end position="125"/>
    </location>
</feature>
<dbReference type="SUPFAM" id="SSF51182">
    <property type="entry name" value="RmlC-like cupins"/>
    <property type="match status" value="1"/>
</dbReference>
<evidence type="ECO:0000256" key="1">
    <source>
        <dbReference type="SAM" id="MobiDB-lite"/>
    </source>
</evidence>
<sequence>MNAWIIKEETDYNEMVWKNGKGKSIQVHIEPPNMTLQDPFDWRISSAVIGIAGPFSSFEGYQRTVVILKGNKLSLYHRQKPNETINLDYFQPYGFDGGWDTDSEFTIPSPSQKQQQHHQTTTEETHDFSVITKQNLYHHTCRILAFGHHHHHKETICLDSISDRSHIILYNYGSQITVEQENPGKSTIQCKLEPKQTLIIKDLMKRSSSSSNNLIIKCTDHHPNENSKVIFIVISPLVSSSTSL</sequence>
<dbReference type="AlphaFoldDB" id="A0A8J4UYA5"/>
<proteinExistence type="predicted"/>
<protein>
    <submittedName>
        <fullName evidence="2">Uncharacterized protein</fullName>
    </submittedName>
</protein>
<keyword evidence="3" id="KW-1185">Reference proteome</keyword>
<accession>A0A8J4UYA5</accession>
<dbReference type="Gene3D" id="2.60.120.10">
    <property type="entry name" value="Jelly Rolls"/>
    <property type="match status" value="1"/>
</dbReference>
<dbReference type="PANTHER" id="PTHR37943">
    <property type="entry name" value="PROTEIN VES"/>
    <property type="match status" value="1"/>
</dbReference>
<dbReference type="InterPro" id="IPR010282">
    <property type="entry name" value="Uncharacterised_HutD/Ves"/>
</dbReference>
<evidence type="ECO:0000313" key="3">
    <source>
        <dbReference type="Proteomes" id="UP000695562"/>
    </source>
</evidence>
<feature type="compositionally biased region" description="Polar residues" evidence="1">
    <location>
        <begin position="104"/>
        <end position="113"/>
    </location>
</feature>
<dbReference type="Proteomes" id="UP000695562">
    <property type="component" value="Unassembled WGS sequence"/>
</dbReference>
<dbReference type="PANTHER" id="PTHR37943:SF1">
    <property type="entry name" value="PROTEIN VES"/>
    <property type="match status" value="1"/>
</dbReference>
<evidence type="ECO:0000313" key="2">
    <source>
        <dbReference type="EMBL" id="KAF2071653.1"/>
    </source>
</evidence>
<name>A0A8J4UYA5_9MYCE</name>